<evidence type="ECO:0000313" key="17">
    <source>
        <dbReference type="EnsemblMetazoa" id="Aqu2.1.07015_001"/>
    </source>
</evidence>
<keyword evidence="11 15" id="KW-0472">Membrane</keyword>
<feature type="transmembrane region" description="Helical" evidence="15">
    <location>
        <begin position="64"/>
        <end position="82"/>
    </location>
</feature>
<keyword evidence="10" id="KW-0333">Golgi apparatus</keyword>
<sequence>MLVFTLVAILLYGMKTSGHTVEDGTLIGTALVVCMGYWFGLSLLSFFISYLLTAHVSLIQLMSLIGYSLTAHCIILSLSTVFDHYGTPVMFYLFWIIFGLLTTCKQVGILLSRSWSLRDGLILSLVIGSCHMCSILYLRFMYHRVYEALAEAI</sequence>
<reference evidence="17" key="2">
    <citation type="submission" date="2017-05" db="UniProtKB">
        <authorList>
            <consortium name="EnsemblMetazoa"/>
        </authorList>
    </citation>
    <scope>IDENTIFICATION</scope>
</reference>
<evidence type="ECO:0000256" key="8">
    <source>
        <dbReference type="ARBA" id="ARBA00022782"/>
    </source>
</evidence>
<feature type="chain" id="PRO_5010883803" description="Protein YIPF3" evidence="16">
    <location>
        <begin position="19"/>
        <end position="153"/>
    </location>
</feature>
<accession>A0A1X7SYK9</accession>
<dbReference type="EnsemblMetazoa" id="XM_020006725.1">
    <property type="protein sequence ID" value="XP_019862284.1"/>
    <property type="gene ID" value="LOC109590868"/>
</dbReference>
<keyword evidence="12" id="KW-0325">Glycoprotein</keyword>
<keyword evidence="16" id="KW-0732">Signal</keyword>
<keyword evidence="8" id="KW-0221">Differentiation</keyword>
<gene>
    <name evidence="17" type="primary">109590868</name>
</gene>
<evidence type="ECO:0000256" key="13">
    <source>
        <dbReference type="ARBA" id="ARBA00024809"/>
    </source>
</evidence>
<dbReference type="GO" id="GO:0005886">
    <property type="term" value="C:plasma membrane"/>
    <property type="evidence" value="ECO:0007669"/>
    <property type="project" value="UniProtKB-SubCell"/>
</dbReference>
<proteinExistence type="predicted"/>
<feature type="transmembrane region" description="Helical" evidence="15">
    <location>
        <begin position="120"/>
        <end position="140"/>
    </location>
</feature>
<dbReference type="GO" id="GO:0030154">
    <property type="term" value="P:cell differentiation"/>
    <property type="evidence" value="ECO:0007669"/>
    <property type="project" value="UniProtKB-KW"/>
</dbReference>
<feature type="signal peptide" evidence="16">
    <location>
        <begin position="1"/>
        <end position="18"/>
    </location>
</feature>
<dbReference type="GO" id="GO:0005794">
    <property type="term" value="C:Golgi apparatus"/>
    <property type="evidence" value="ECO:0007669"/>
    <property type="project" value="UniProtKB-SubCell"/>
</dbReference>
<evidence type="ECO:0000256" key="15">
    <source>
        <dbReference type="SAM" id="Phobius"/>
    </source>
</evidence>
<dbReference type="OMA" id="VIGSCHM"/>
<dbReference type="InterPro" id="IPR051521">
    <property type="entry name" value="tRNA_Mod/Golgi_Maint"/>
</dbReference>
<dbReference type="InParanoid" id="A0A1X7SYK9"/>
<evidence type="ECO:0000313" key="18">
    <source>
        <dbReference type="Proteomes" id="UP000007879"/>
    </source>
</evidence>
<dbReference type="EnsemblMetazoa" id="Aqu2.1.07015_001">
    <property type="protein sequence ID" value="Aqu2.1.07015_001"/>
    <property type="gene ID" value="Aqu2.1.07015"/>
</dbReference>
<comment type="subcellular location">
    <subcellularLocation>
        <location evidence="3">Cell membrane</location>
        <topology evidence="3">Multi-pass membrane protein</topology>
    </subcellularLocation>
    <subcellularLocation>
        <location evidence="2">Cytoplasm</location>
    </subcellularLocation>
    <subcellularLocation>
        <location evidence="1">Golgi apparatus</location>
        <location evidence="1">cis-Golgi network membrane</location>
        <topology evidence="1">Multi-pass membrane protein</topology>
    </subcellularLocation>
</comment>
<dbReference type="STRING" id="400682.A0A1X7SYK9"/>
<dbReference type="eggNOG" id="KOG3114">
    <property type="taxonomic scope" value="Eukaryota"/>
</dbReference>
<comment type="function">
    <text evidence="13">Involved in the maintenance of the Golgi structure. May play a role in hematopoiesis.</text>
</comment>
<evidence type="ECO:0000256" key="2">
    <source>
        <dbReference type="ARBA" id="ARBA00004496"/>
    </source>
</evidence>
<evidence type="ECO:0000256" key="14">
    <source>
        <dbReference type="ARBA" id="ARBA00032951"/>
    </source>
</evidence>
<dbReference type="OrthoDB" id="10256463at2759"/>
<evidence type="ECO:0000256" key="10">
    <source>
        <dbReference type="ARBA" id="ARBA00023034"/>
    </source>
</evidence>
<evidence type="ECO:0000256" key="1">
    <source>
        <dbReference type="ARBA" id="ARBA00004257"/>
    </source>
</evidence>
<dbReference type="PANTHER" id="PTHR15627">
    <property type="entry name" value="NATURAL KILLER CELL-SPECIFIC ANTIGEN KLIP1"/>
    <property type="match status" value="1"/>
</dbReference>
<dbReference type="PANTHER" id="PTHR15627:SF14">
    <property type="entry name" value="PROTEIN YIPF3"/>
    <property type="match status" value="1"/>
</dbReference>
<evidence type="ECO:0000256" key="9">
    <source>
        <dbReference type="ARBA" id="ARBA00022989"/>
    </source>
</evidence>
<dbReference type="AlphaFoldDB" id="A0A1X7SYK9"/>
<protein>
    <recommendedName>
        <fullName evidence="4">Protein YIPF3</fullName>
    </recommendedName>
    <alternativeName>
        <fullName evidence="14">YIP1 family member 3</fullName>
    </alternativeName>
</protein>
<feature type="transmembrane region" description="Helical" evidence="15">
    <location>
        <begin position="88"/>
        <end position="108"/>
    </location>
</feature>
<evidence type="ECO:0000256" key="7">
    <source>
        <dbReference type="ARBA" id="ARBA00022692"/>
    </source>
</evidence>
<reference evidence="18" key="1">
    <citation type="journal article" date="2010" name="Nature">
        <title>The Amphimedon queenslandica genome and the evolution of animal complexity.</title>
        <authorList>
            <person name="Srivastava M."/>
            <person name="Simakov O."/>
            <person name="Chapman J."/>
            <person name="Fahey B."/>
            <person name="Gauthier M.E."/>
            <person name="Mitros T."/>
            <person name="Richards G.S."/>
            <person name="Conaco C."/>
            <person name="Dacre M."/>
            <person name="Hellsten U."/>
            <person name="Larroux C."/>
            <person name="Putnam N.H."/>
            <person name="Stanke M."/>
            <person name="Adamska M."/>
            <person name="Darling A."/>
            <person name="Degnan S.M."/>
            <person name="Oakley T.H."/>
            <person name="Plachetzki D.C."/>
            <person name="Zhai Y."/>
            <person name="Adamski M."/>
            <person name="Calcino A."/>
            <person name="Cummins S.F."/>
            <person name="Goodstein D.M."/>
            <person name="Harris C."/>
            <person name="Jackson D.J."/>
            <person name="Leys S.P."/>
            <person name="Shu S."/>
            <person name="Woodcroft B.J."/>
            <person name="Vervoort M."/>
            <person name="Kosik K.S."/>
            <person name="Manning G."/>
            <person name="Degnan B.M."/>
            <person name="Rokhsar D.S."/>
        </authorList>
    </citation>
    <scope>NUCLEOTIDE SEQUENCE [LARGE SCALE GENOMIC DNA]</scope>
</reference>
<evidence type="ECO:0000256" key="11">
    <source>
        <dbReference type="ARBA" id="ARBA00023136"/>
    </source>
</evidence>
<keyword evidence="7 15" id="KW-0812">Transmembrane</keyword>
<evidence type="ECO:0000256" key="16">
    <source>
        <dbReference type="SAM" id="SignalP"/>
    </source>
</evidence>
<keyword evidence="6" id="KW-0963">Cytoplasm</keyword>
<evidence type="ECO:0000256" key="3">
    <source>
        <dbReference type="ARBA" id="ARBA00004651"/>
    </source>
</evidence>
<evidence type="ECO:0000256" key="4">
    <source>
        <dbReference type="ARBA" id="ARBA00015622"/>
    </source>
</evidence>
<dbReference type="KEGG" id="aqu:109590868"/>
<name>A0A1X7SYK9_AMPQE</name>
<evidence type="ECO:0000256" key="5">
    <source>
        <dbReference type="ARBA" id="ARBA00022475"/>
    </source>
</evidence>
<feature type="transmembrane region" description="Helical" evidence="15">
    <location>
        <begin position="30"/>
        <end position="52"/>
    </location>
</feature>
<keyword evidence="5" id="KW-1003">Cell membrane</keyword>
<evidence type="ECO:0000256" key="6">
    <source>
        <dbReference type="ARBA" id="ARBA00022490"/>
    </source>
</evidence>
<dbReference type="Proteomes" id="UP000007879">
    <property type="component" value="Unassembled WGS sequence"/>
</dbReference>
<evidence type="ECO:0000256" key="12">
    <source>
        <dbReference type="ARBA" id="ARBA00023180"/>
    </source>
</evidence>
<keyword evidence="18" id="KW-1185">Reference proteome</keyword>
<keyword evidence="9 15" id="KW-1133">Transmembrane helix</keyword>
<organism evidence="17">
    <name type="scientific">Amphimedon queenslandica</name>
    <name type="common">Sponge</name>
    <dbReference type="NCBI Taxonomy" id="400682"/>
    <lineage>
        <taxon>Eukaryota</taxon>
        <taxon>Metazoa</taxon>
        <taxon>Porifera</taxon>
        <taxon>Demospongiae</taxon>
        <taxon>Heteroscleromorpha</taxon>
        <taxon>Haplosclerida</taxon>
        <taxon>Niphatidae</taxon>
        <taxon>Amphimedon</taxon>
    </lineage>
</organism>